<accession>A0A7J5C4A4</accession>
<dbReference type="Gene3D" id="1.10.357.10">
    <property type="entry name" value="Tetracycline Repressor, domain 2"/>
    <property type="match status" value="1"/>
</dbReference>
<evidence type="ECO:0000256" key="1">
    <source>
        <dbReference type="ARBA" id="ARBA00023015"/>
    </source>
</evidence>
<organism evidence="6 7">
    <name type="scientific">Pseudoclavibacter chungangensis</name>
    <dbReference type="NCBI Taxonomy" id="587635"/>
    <lineage>
        <taxon>Bacteria</taxon>
        <taxon>Bacillati</taxon>
        <taxon>Actinomycetota</taxon>
        <taxon>Actinomycetes</taxon>
        <taxon>Micrococcales</taxon>
        <taxon>Microbacteriaceae</taxon>
        <taxon>Pseudoclavibacter</taxon>
    </lineage>
</organism>
<dbReference type="InterPro" id="IPR036271">
    <property type="entry name" value="Tet_transcr_reg_TetR-rel_C_sf"/>
</dbReference>
<gene>
    <name evidence="6" type="ORF">F8O01_01300</name>
</gene>
<evidence type="ECO:0000256" key="2">
    <source>
        <dbReference type="ARBA" id="ARBA00023125"/>
    </source>
</evidence>
<keyword evidence="1" id="KW-0805">Transcription regulation</keyword>
<sequence>MVDASVDTVYDGAGGVRDTLVANAVELVEERGLADFTGREVARRAGVSHGAPRRYFPTLESLLAAVAVRGFAMLGNDLGHAAGELPETDARARLMAIAQRYVRFAVDHPALFEVMFRHDLLANSGQGLRAHSTDVFAVAQGAIAAVIDVEGTDLVAERTAVDLWAGIHGLATLVARRAIEVIATDPVEVLVERQVRAHLGA</sequence>
<dbReference type="PRINTS" id="PR00455">
    <property type="entry name" value="HTHTETR"/>
</dbReference>
<dbReference type="InterPro" id="IPR001647">
    <property type="entry name" value="HTH_TetR"/>
</dbReference>
<evidence type="ECO:0000256" key="3">
    <source>
        <dbReference type="ARBA" id="ARBA00023163"/>
    </source>
</evidence>
<keyword evidence="7" id="KW-1185">Reference proteome</keyword>
<dbReference type="GO" id="GO:0003700">
    <property type="term" value="F:DNA-binding transcription factor activity"/>
    <property type="evidence" value="ECO:0007669"/>
    <property type="project" value="TreeGrafter"/>
</dbReference>
<dbReference type="Pfam" id="PF00440">
    <property type="entry name" value="TetR_N"/>
    <property type="match status" value="1"/>
</dbReference>
<dbReference type="InterPro" id="IPR025996">
    <property type="entry name" value="MT1864/Rv1816-like_C"/>
</dbReference>
<comment type="caution">
    <text evidence="6">The sequence shown here is derived from an EMBL/GenBank/DDBJ whole genome shotgun (WGS) entry which is preliminary data.</text>
</comment>
<evidence type="ECO:0000313" key="6">
    <source>
        <dbReference type="EMBL" id="KAB1662609.1"/>
    </source>
</evidence>
<dbReference type="AlphaFoldDB" id="A0A7J5C4A4"/>
<dbReference type="PANTHER" id="PTHR30055:SF220">
    <property type="entry name" value="TETR-FAMILY REGULATORY PROTEIN"/>
    <property type="match status" value="1"/>
</dbReference>
<feature type="DNA-binding region" description="H-T-H motif" evidence="4">
    <location>
        <begin position="37"/>
        <end position="56"/>
    </location>
</feature>
<keyword evidence="3" id="KW-0804">Transcription</keyword>
<feature type="domain" description="HTH tetR-type" evidence="5">
    <location>
        <begin position="14"/>
        <end position="74"/>
    </location>
</feature>
<proteinExistence type="predicted"/>
<dbReference type="Pfam" id="PF13305">
    <property type="entry name" value="TetR_C_33"/>
    <property type="match status" value="1"/>
</dbReference>
<evidence type="ECO:0000256" key="4">
    <source>
        <dbReference type="PROSITE-ProRule" id="PRU00335"/>
    </source>
</evidence>
<dbReference type="GO" id="GO:0000976">
    <property type="term" value="F:transcription cis-regulatory region binding"/>
    <property type="evidence" value="ECO:0007669"/>
    <property type="project" value="TreeGrafter"/>
</dbReference>
<protein>
    <submittedName>
        <fullName evidence="6">TetR/AcrR family transcriptional regulator</fullName>
    </submittedName>
</protein>
<dbReference type="PROSITE" id="PS50977">
    <property type="entry name" value="HTH_TETR_2"/>
    <property type="match status" value="1"/>
</dbReference>
<reference evidence="6 7" key="1">
    <citation type="submission" date="2019-09" db="EMBL/GenBank/DDBJ databases">
        <title>Phylogeny of genus Pseudoclavibacter and closely related genus.</title>
        <authorList>
            <person name="Li Y."/>
        </authorList>
    </citation>
    <scope>NUCLEOTIDE SEQUENCE [LARGE SCALE GENOMIC DNA]</scope>
    <source>
        <strain evidence="6 7">DSM 23821</strain>
    </source>
</reference>
<dbReference type="PANTHER" id="PTHR30055">
    <property type="entry name" value="HTH-TYPE TRANSCRIPTIONAL REGULATOR RUTR"/>
    <property type="match status" value="1"/>
</dbReference>
<dbReference type="InterPro" id="IPR050109">
    <property type="entry name" value="HTH-type_TetR-like_transc_reg"/>
</dbReference>
<keyword evidence="2 4" id="KW-0238">DNA-binding</keyword>
<dbReference type="SUPFAM" id="SSF46689">
    <property type="entry name" value="Homeodomain-like"/>
    <property type="match status" value="1"/>
</dbReference>
<dbReference type="EMBL" id="WBJZ01000001">
    <property type="protein sequence ID" value="KAB1662609.1"/>
    <property type="molecule type" value="Genomic_DNA"/>
</dbReference>
<evidence type="ECO:0000259" key="5">
    <source>
        <dbReference type="PROSITE" id="PS50977"/>
    </source>
</evidence>
<dbReference type="Proteomes" id="UP000467240">
    <property type="component" value="Unassembled WGS sequence"/>
</dbReference>
<dbReference type="RefSeq" id="WP_158039042.1">
    <property type="nucleotide sequence ID" value="NZ_JACCFV010000001.1"/>
</dbReference>
<evidence type="ECO:0000313" key="7">
    <source>
        <dbReference type="Proteomes" id="UP000467240"/>
    </source>
</evidence>
<dbReference type="InterPro" id="IPR009057">
    <property type="entry name" value="Homeodomain-like_sf"/>
</dbReference>
<dbReference type="SUPFAM" id="SSF48498">
    <property type="entry name" value="Tetracyclin repressor-like, C-terminal domain"/>
    <property type="match status" value="1"/>
</dbReference>
<dbReference type="OrthoDB" id="3173376at2"/>
<name>A0A7J5C4A4_9MICO</name>